<dbReference type="InterPro" id="IPR036278">
    <property type="entry name" value="Sialidase_sf"/>
</dbReference>
<evidence type="ECO:0000313" key="2">
    <source>
        <dbReference type="Proteomes" id="UP001165366"/>
    </source>
</evidence>
<protein>
    <submittedName>
        <fullName evidence="1">Exo-alpha-sialidase</fullName>
    </submittedName>
</protein>
<dbReference type="EMBL" id="JAKLWS010000002">
    <property type="protein sequence ID" value="MCG2587420.1"/>
    <property type="molecule type" value="Genomic_DNA"/>
</dbReference>
<dbReference type="Gene3D" id="2.120.10.10">
    <property type="match status" value="1"/>
</dbReference>
<comment type="caution">
    <text evidence="1">The sequence shown here is derived from an EMBL/GenBank/DDBJ whole genome shotgun (WGS) entry which is preliminary data.</text>
</comment>
<reference evidence="1" key="1">
    <citation type="submission" date="2022-01" db="EMBL/GenBank/DDBJ databases">
        <authorList>
            <person name="Wang Y."/>
        </authorList>
    </citation>
    <scope>NUCLEOTIDE SEQUENCE</scope>
    <source>
        <strain evidence="1">WB101</strain>
    </source>
</reference>
<dbReference type="PROSITE" id="PS51257">
    <property type="entry name" value="PROKAR_LIPOPROTEIN"/>
    <property type="match status" value="1"/>
</dbReference>
<proteinExistence type="predicted"/>
<dbReference type="RefSeq" id="WP_237852264.1">
    <property type="nucleotide sequence ID" value="NZ_JAKLWS010000002.1"/>
</dbReference>
<keyword evidence="2" id="KW-1185">Reference proteome</keyword>
<evidence type="ECO:0000313" key="1">
    <source>
        <dbReference type="EMBL" id="MCG2587420.1"/>
    </source>
</evidence>
<dbReference type="CDD" id="cd15482">
    <property type="entry name" value="Sialidase_non-viral"/>
    <property type="match status" value="1"/>
</dbReference>
<dbReference type="SUPFAM" id="SSF50939">
    <property type="entry name" value="Sialidases"/>
    <property type="match status" value="1"/>
</dbReference>
<name>A0ABS9K9B6_9BACT</name>
<accession>A0ABS9K9B6</accession>
<gene>
    <name evidence="1" type="ORF">L6773_02500</name>
</gene>
<dbReference type="Proteomes" id="UP001165366">
    <property type="component" value="Unassembled WGS sequence"/>
</dbReference>
<sequence length="413" mass="46139">MYKKAILSLFVVVFAISCEEQPLQRPLMEYVMNNPTLEGSRYPNFYEDDTGQLYMSWVSKIEEEIHALQYSAYVNGRWTQPKTVKVDMNFFVNWADFPSVVGIDGTELAAHRLRKVEGGPYAYNVEVSFFDSANSGSWIDPITVHQDTTATEHGFVSMEPINSEKVLAVWLDGRETAGRADDEYADTSQSMTFRSAEISASGEITNRQIIDSTVCDCCSTDLTKTEDGYVAVYRGRTADEVRDIKIAHYDPEEGSWSQPVTVHDDNWQIMACPVNGPAVAANGNEVAVAWYTAENDNPRVLFAKSSDGGQTFGDPIRINETTYRVLGRTDLTISDDGRTYVSWMQESEGMGYVMMREVVSADSLSNPQTVGITDSSRNSGFPKIALIDNSLIFAWTQTEPILRVRTAKVDLNQ</sequence>
<organism evidence="1 2">
    <name type="scientific">Rhodohalobacter sulfatireducens</name>
    <dbReference type="NCBI Taxonomy" id="2911366"/>
    <lineage>
        <taxon>Bacteria</taxon>
        <taxon>Pseudomonadati</taxon>
        <taxon>Balneolota</taxon>
        <taxon>Balneolia</taxon>
        <taxon>Balneolales</taxon>
        <taxon>Balneolaceae</taxon>
        <taxon>Rhodohalobacter</taxon>
    </lineage>
</organism>
<reference evidence="1" key="2">
    <citation type="submission" date="2024-05" db="EMBL/GenBank/DDBJ databases">
        <title>Rhodohalobacter halophilus gen. nov., sp. nov., a moderately halophilic member of the family Balneolaceae.</title>
        <authorList>
            <person name="Xia J."/>
        </authorList>
    </citation>
    <scope>NUCLEOTIDE SEQUENCE</scope>
    <source>
        <strain evidence="1">WB101</strain>
    </source>
</reference>